<sequence>MYREAWGGLQNMHSGAYHDDVDQRAYIGNPTAIVAELAGKVMVSKVFFSHEDTPDHSMSLGRFITPPPFSSISPLISFSNYLYECLLVVEFSMVAIVAFFKCRGTRRMVAGLASQRFTCKELMPSTLVLLGVDVVTRQLCSQQVFIVFNNGRMRFAMHILTLGDNGAPRKIVFLFDNGDIQIRHAPPDAARSPMNTPGWNRLGASMSHRYSAREVELRTEVMGNIAKGWEEDVILLCKDLRASRRYTPMPSSEIVA</sequence>
<comment type="caution">
    <text evidence="1">The sequence shown here is derived from an EMBL/GenBank/DDBJ whole genome shotgun (WGS) entry which is preliminary data.</text>
</comment>
<dbReference type="AlphaFoldDB" id="A0AA39Q6D7"/>
<evidence type="ECO:0000313" key="2">
    <source>
        <dbReference type="Proteomes" id="UP001175228"/>
    </source>
</evidence>
<protein>
    <submittedName>
        <fullName evidence="1">Uncharacterized protein</fullName>
    </submittedName>
</protein>
<gene>
    <name evidence="1" type="ORF">EDD18DRAFT_1353404</name>
</gene>
<proteinExistence type="predicted"/>
<name>A0AA39Q6D7_9AGAR</name>
<organism evidence="1 2">
    <name type="scientific">Armillaria luteobubalina</name>
    <dbReference type="NCBI Taxonomy" id="153913"/>
    <lineage>
        <taxon>Eukaryota</taxon>
        <taxon>Fungi</taxon>
        <taxon>Dikarya</taxon>
        <taxon>Basidiomycota</taxon>
        <taxon>Agaricomycotina</taxon>
        <taxon>Agaricomycetes</taxon>
        <taxon>Agaricomycetidae</taxon>
        <taxon>Agaricales</taxon>
        <taxon>Marasmiineae</taxon>
        <taxon>Physalacriaceae</taxon>
        <taxon>Armillaria</taxon>
    </lineage>
</organism>
<evidence type="ECO:0000313" key="1">
    <source>
        <dbReference type="EMBL" id="KAK0496614.1"/>
    </source>
</evidence>
<keyword evidence="2" id="KW-1185">Reference proteome</keyword>
<dbReference type="EMBL" id="JAUEPU010000015">
    <property type="protein sequence ID" value="KAK0496614.1"/>
    <property type="molecule type" value="Genomic_DNA"/>
</dbReference>
<accession>A0AA39Q6D7</accession>
<reference evidence="1" key="1">
    <citation type="submission" date="2023-06" db="EMBL/GenBank/DDBJ databases">
        <authorList>
            <consortium name="Lawrence Berkeley National Laboratory"/>
            <person name="Ahrendt S."/>
            <person name="Sahu N."/>
            <person name="Indic B."/>
            <person name="Wong-Bajracharya J."/>
            <person name="Merenyi Z."/>
            <person name="Ke H.-M."/>
            <person name="Monk M."/>
            <person name="Kocsube S."/>
            <person name="Drula E."/>
            <person name="Lipzen A."/>
            <person name="Balint B."/>
            <person name="Henrissat B."/>
            <person name="Andreopoulos B."/>
            <person name="Martin F.M."/>
            <person name="Harder C.B."/>
            <person name="Rigling D."/>
            <person name="Ford K.L."/>
            <person name="Foster G.D."/>
            <person name="Pangilinan J."/>
            <person name="Papanicolaou A."/>
            <person name="Barry K."/>
            <person name="LaButti K."/>
            <person name="Viragh M."/>
            <person name="Koriabine M."/>
            <person name="Yan M."/>
            <person name="Riley R."/>
            <person name="Champramary S."/>
            <person name="Plett K.L."/>
            <person name="Tsai I.J."/>
            <person name="Slot J."/>
            <person name="Sipos G."/>
            <person name="Plett J."/>
            <person name="Nagy L.G."/>
            <person name="Grigoriev I.V."/>
        </authorList>
    </citation>
    <scope>NUCLEOTIDE SEQUENCE</scope>
    <source>
        <strain evidence="1">HWK02</strain>
    </source>
</reference>
<dbReference type="Proteomes" id="UP001175228">
    <property type="component" value="Unassembled WGS sequence"/>
</dbReference>